<evidence type="ECO:0000259" key="1">
    <source>
        <dbReference type="PROSITE" id="PS51379"/>
    </source>
</evidence>
<name>A0A645A8Q5_9ZZZZ</name>
<accession>A0A645A8Q5</accession>
<dbReference type="EMBL" id="VSSQ01012583">
    <property type="protein sequence ID" value="MPM49575.1"/>
    <property type="molecule type" value="Genomic_DNA"/>
</dbReference>
<dbReference type="Gene3D" id="3.30.70.20">
    <property type="match status" value="1"/>
</dbReference>
<reference evidence="2" key="1">
    <citation type="submission" date="2019-08" db="EMBL/GenBank/DDBJ databases">
        <authorList>
            <person name="Kucharzyk K."/>
            <person name="Murdoch R.W."/>
            <person name="Higgins S."/>
            <person name="Loffler F."/>
        </authorList>
    </citation>
    <scope>NUCLEOTIDE SEQUENCE</scope>
</reference>
<dbReference type="InterPro" id="IPR017900">
    <property type="entry name" value="4Fe4S_Fe_S_CS"/>
</dbReference>
<dbReference type="SUPFAM" id="SSF55021">
    <property type="entry name" value="ACT-like"/>
    <property type="match status" value="1"/>
</dbReference>
<dbReference type="Pfam" id="PF12838">
    <property type="entry name" value="Fer4_7"/>
    <property type="match status" value="1"/>
</dbReference>
<comment type="caution">
    <text evidence="2">The sequence shown here is derived from an EMBL/GenBank/DDBJ whole genome shotgun (WGS) entry which is preliminary data.</text>
</comment>
<dbReference type="InterPro" id="IPR017896">
    <property type="entry name" value="4Fe4S_Fe-S-bd"/>
</dbReference>
<dbReference type="Gene3D" id="3.30.70.260">
    <property type="match status" value="1"/>
</dbReference>
<dbReference type="PROSITE" id="PS51379">
    <property type="entry name" value="4FE4S_FER_2"/>
    <property type="match status" value="2"/>
</dbReference>
<proteinExistence type="predicted"/>
<sequence>MRRRYALRFSPALVEQPIVSKLARIYDVDINILNADVASGRGGKLIVELVGTDENLDKSVHYLSEVGVLVSEMVKELIFKQESCIHCGACTAVCSPKALSMDSSAKLVFDVSLCVVCGLCTQACPLRLFEVSHEREA</sequence>
<evidence type="ECO:0000313" key="2">
    <source>
        <dbReference type="EMBL" id="MPM49575.1"/>
    </source>
</evidence>
<dbReference type="PROSITE" id="PS00198">
    <property type="entry name" value="4FE4S_FER_1"/>
    <property type="match status" value="1"/>
</dbReference>
<protein>
    <recommendedName>
        <fullName evidence="1">4Fe-4S ferredoxin-type domain-containing protein</fullName>
    </recommendedName>
</protein>
<organism evidence="2">
    <name type="scientific">bioreactor metagenome</name>
    <dbReference type="NCBI Taxonomy" id="1076179"/>
    <lineage>
        <taxon>unclassified sequences</taxon>
        <taxon>metagenomes</taxon>
        <taxon>ecological metagenomes</taxon>
    </lineage>
</organism>
<feature type="domain" description="4Fe-4S ferredoxin-type" evidence="1">
    <location>
        <begin position="105"/>
        <end position="134"/>
    </location>
</feature>
<dbReference type="SUPFAM" id="SSF54862">
    <property type="entry name" value="4Fe-4S ferredoxins"/>
    <property type="match status" value="1"/>
</dbReference>
<feature type="domain" description="4Fe-4S ferredoxin-type" evidence="1">
    <location>
        <begin position="75"/>
        <end position="104"/>
    </location>
</feature>
<dbReference type="InterPro" id="IPR018449">
    <property type="entry name" value="NIL_domain"/>
</dbReference>
<dbReference type="AlphaFoldDB" id="A0A645A8Q5"/>
<dbReference type="Pfam" id="PF09383">
    <property type="entry name" value="NIL"/>
    <property type="match status" value="1"/>
</dbReference>
<gene>
    <name evidence="2" type="ORF">SDC9_96305</name>
</gene>
<dbReference type="InterPro" id="IPR045865">
    <property type="entry name" value="ACT-like_dom_sf"/>
</dbReference>
<dbReference type="SMART" id="SM00930">
    <property type="entry name" value="NIL"/>
    <property type="match status" value="1"/>
</dbReference>